<dbReference type="InterPro" id="IPR036259">
    <property type="entry name" value="MFS_trans_sf"/>
</dbReference>
<dbReference type="PANTHER" id="PTHR23523">
    <property type="match status" value="1"/>
</dbReference>
<feature type="transmembrane region" description="Helical" evidence="6">
    <location>
        <begin position="84"/>
        <end position="107"/>
    </location>
</feature>
<dbReference type="SUPFAM" id="SSF103473">
    <property type="entry name" value="MFS general substrate transporter"/>
    <property type="match status" value="1"/>
</dbReference>
<dbReference type="InterPro" id="IPR052524">
    <property type="entry name" value="MFS_Cyanate_Porter"/>
</dbReference>
<dbReference type="eggNOG" id="COG2807">
    <property type="taxonomic scope" value="Bacteria"/>
</dbReference>
<organism evidence="8 9">
    <name type="scientific">Weissella oryzae (strain DSM 25784 / JCM 18191 / LMG 30913 / SG25)</name>
    <dbReference type="NCBI Taxonomy" id="1329250"/>
    <lineage>
        <taxon>Bacteria</taxon>
        <taxon>Bacillati</taxon>
        <taxon>Bacillota</taxon>
        <taxon>Bacilli</taxon>
        <taxon>Lactobacillales</taxon>
        <taxon>Lactobacillaceae</taxon>
        <taxon>Weissella</taxon>
    </lineage>
</organism>
<keyword evidence="5 6" id="KW-0472">Membrane</keyword>
<keyword evidence="4 6" id="KW-1133">Transmembrane helix</keyword>
<evidence type="ECO:0000256" key="4">
    <source>
        <dbReference type="ARBA" id="ARBA00022989"/>
    </source>
</evidence>
<dbReference type="STRING" id="1329250.WOSG25_030310"/>
<keyword evidence="9" id="KW-1185">Reference proteome</keyword>
<evidence type="ECO:0000313" key="9">
    <source>
        <dbReference type="Proteomes" id="UP000030643"/>
    </source>
</evidence>
<keyword evidence="3 6" id="KW-0812">Transmembrane</keyword>
<dbReference type="PROSITE" id="PS50850">
    <property type="entry name" value="MFS"/>
    <property type="match status" value="1"/>
</dbReference>
<evidence type="ECO:0000256" key="1">
    <source>
        <dbReference type="ARBA" id="ARBA00004651"/>
    </source>
</evidence>
<feature type="transmembrane region" description="Helical" evidence="6">
    <location>
        <begin position="26"/>
        <end position="49"/>
    </location>
</feature>
<dbReference type="EMBL" id="DF820486">
    <property type="protein sequence ID" value="GAK30434.1"/>
    <property type="molecule type" value="Genomic_DNA"/>
</dbReference>
<dbReference type="GO" id="GO:0022857">
    <property type="term" value="F:transmembrane transporter activity"/>
    <property type="evidence" value="ECO:0007669"/>
    <property type="project" value="InterPro"/>
</dbReference>
<evidence type="ECO:0000256" key="6">
    <source>
        <dbReference type="SAM" id="Phobius"/>
    </source>
</evidence>
<sequence>MIGLVMRSTFTTIPLMLNDLSQALKLPIKTLGILTTIPLAMFMLISNFASKTIEWLGLKSATLLILGLLALGAGLRIITTIPTMLIGTALIGIAIAHLNVFMPTLVAEYFPQRIGVMTSLYSLAIMAGTIIFNLTTASIIALTSWHVVIWLLFLIPLAVLILWFFAMQTLPTRPRPTAKDWKQVKFKTWRNRRAWPFLIAFGSQSMLNYVFIAWLPVLMAYHHLNSQQIALGMTMMVITNIPIALLIPNLVTVLRSKQLLILVAAITAIGLIAAIMMFFQNDQFSFWLVEALLVGIFIGFFFIFTLTMFAVKTQTANQTAALSGMAQAGGYLLAALGPTAYGIAYGIDPLGYVQNIVFIATILLASAATFLIIKIKHV</sequence>
<feature type="transmembrane region" description="Helical" evidence="6">
    <location>
        <begin position="285"/>
        <end position="309"/>
    </location>
</feature>
<dbReference type="InterPro" id="IPR011701">
    <property type="entry name" value="MFS"/>
</dbReference>
<evidence type="ECO:0000256" key="5">
    <source>
        <dbReference type="ARBA" id="ARBA00023136"/>
    </source>
</evidence>
<dbReference type="InterPro" id="IPR020846">
    <property type="entry name" value="MFS_dom"/>
</dbReference>
<dbReference type="GO" id="GO:0005886">
    <property type="term" value="C:plasma membrane"/>
    <property type="evidence" value="ECO:0007669"/>
    <property type="project" value="UniProtKB-SubCell"/>
</dbReference>
<dbReference type="Proteomes" id="UP000030643">
    <property type="component" value="Unassembled WGS sequence"/>
</dbReference>
<feature type="transmembrane region" description="Helical" evidence="6">
    <location>
        <begin position="229"/>
        <end position="247"/>
    </location>
</feature>
<keyword evidence="2" id="KW-0813">Transport</keyword>
<reference evidence="9" key="1">
    <citation type="journal article" date="2014" name="Genome Announc.">
        <title>Draft genome sequence of Weissella oryzae SG25T, isolated from fermented rice grains.</title>
        <authorList>
            <person name="Tanizawa Y."/>
            <person name="Fujisawa T."/>
            <person name="Mochizuki T."/>
            <person name="Kaminuma E."/>
            <person name="Suzuki Y."/>
            <person name="Nakamura Y."/>
            <person name="Tohno M."/>
        </authorList>
    </citation>
    <scope>NUCLEOTIDE SEQUENCE [LARGE SCALE GENOMIC DNA]</scope>
    <source>
        <strain evidence="9">DSM 25784 / JCM 18191 / LMG 30913 / SG25</strain>
    </source>
</reference>
<accession>A0A069CSI1</accession>
<protein>
    <submittedName>
        <fullName evidence="8">Cyanate permease</fullName>
    </submittedName>
</protein>
<feature type="transmembrane region" description="Helical" evidence="6">
    <location>
        <begin position="61"/>
        <end position="78"/>
    </location>
</feature>
<dbReference type="Pfam" id="PF07690">
    <property type="entry name" value="MFS_1"/>
    <property type="match status" value="1"/>
</dbReference>
<feature type="transmembrane region" description="Helical" evidence="6">
    <location>
        <begin position="259"/>
        <end position="279"/>
    </location>
</feature>
<evidence type="ECO:0000259" key="7">
    <source>
        <dbReference type="PROSITE" id="PS50850"/>
    </source>
</evidence>
<proteinExistence type="predicted"/>
<evidence type="ECO:0000256" key="3">
    <source>
        <dbReference type="ARBA" id="ARBA00022692"/>
    </source>
</evidence>
<feature type="transmembrane region" description="Helical" evidence="6">
    <location>
        <begin position="195"/>
        <end position="217"/>
    </location>
</feature>
<feature type="domain" description="Major facilitator superfamily (MFS) profile" evidence="7">
    <location>
        <begin position="1"/>
        <end position="377"/>
    </location>
</feature>
<feature type="transmembrane region" description="Helical" evidence="6">
    <location>
        <begin position="330"/>
        <end position="347"/>
    </location>
</feature>
<comment type="subcellular location">
    <subcellularLocation>
        <location evidence="1">Cell membrane</location>
        <topology evidence="1">Multi-pass membrane protein</topology>
    </subcellularLocation>
</comment>
<dbReference type="Gene3D" id="1.20.1250.20">
    <property type="entry name" value="MFS general substrate transporter like domains"/>
    <property type="match status" value="2"/>
</dbReference>
<feature type="transmembrane region" description="Helical" evidence="6">
    <location>
        <begin position="147"/>
        <end position="166"/>
    </location>
</feature>
<dbReference type="PANTHER" id="PTHR23523:SF2">
    <property type="entry name" value="2-NITROIMIDAZOLE TRANSPORTER"/>
    <property type="match status" value="1"/>
</dbReference>
<feature type="transmembrane region" description="Helical" evidence="6">
    <location>
        <begin position="353"/>
        <end position="373"/>
    </location>
</feature>
<evidence type="ECO:0000313" key="8">
    <source>
        <dbReference type="EMBL" id="GAK30434.1"/>
    </source>
</evidence>
<name>A0A069CSI1_WEIOS</name>
<feature type="transmembrane region" description="Helical" evidence="6">
    <location>
        <begin position="119"/>
        <end position="141"/>
    </location>
</feature>
<gene>
    <name evidence="8" type="ORF">WOSG25_030310</name>
</gene>
<evidence type="ECO:0000256" key="2">
    <source>
        <dbReference type="ARBA" id="ARBA00022448"/>
    </source>
</evidence>
<dbReference type="AlphaFoldDB" id="A0A069CSI1"/>